<feature type="compositionally biased region" description="Polar residues" evidence="9">
    <location>
        <begin position="286"/>
        <end position="295"/>
    </location>
</feature>
<dbReference type="Gene3D" id="2.10.110.10">
    <property type="entry name" value="Cysteine Rich Protein"/>
    <property type="match status" value="1"/>
</dbReference>
<keyword evidence="6 8" id="KW-0440">LIM domain</keyword>
<dbReference type="SUPFAM" id="SSF47576">
    <property type="entry name" value="Calponin-homology domain, CH-domain"/>
    <property type="match status" value="1"/>
</dbReference>
<evidence type="ECO:0000259" key="10">
    <source>
        <dbReference type="PROSITE" id="PS50021"/>
    </source>
</evidence>
<keyword evidence="2" id="KW-0597">Phosphoprotein</keyword>
<dbReference type="EMBL" id="CAXKWB010001639">
    <property type="protein sequence ID" value="CAL4065015.1"/>
    <property type="molecule type" value="Genomic_DNA"/>
</dbReference>
<evidence type="ECO:0000256" key="8">
    <source>
        <dbReference type="PROSITE-ProRule" id="PRU00125"/>
    </source>
</evidence>
<accession>A0AAV2PVT4</accession>
<organism evidence="12 13">
    <name type="scientific">Meganyctiphanes norvegica</name>
    <name type="common">Northern krill</name>
    <name type="synonym">Thysanopoda norvegica</name>
    <dbReference type="NCBI Taxonomy" id="48144"/>
    <lineage>
        <taxon>Eukaryota</taxon>
        <taxon>Metazoa</taxon>
        <taxon>Ecdysozoa</taxon>
        <taxon>Arthropoda</taxon>
        <taxon>Crustacea</taxon>
        <taxon>Multicrustacea</taxon>
        <taxon>Malacostraca</taxon>
        <taxon>Eumalacostraca</taxon>
        <taxon>Eucarida</taxon>
        <taxon>Euphausiacea</taxon>
        <taxon>Euphausiidae</taxon>
        <taxon>Meganyctiphanes</taxon>
    </lineage>
</organism>
<dbReference type="AlphaFoldDB" id="A0AAV2PVT4"/>
<evidence type="ECO:0000256" key="2">
    <source>
        <dbReference type="ARBA" id="ARBA00022553"/>
    </source>
</evidence>
<dbReference type="CDD" id="cd09400">
    <property type="entry name" value="LIM_like_1"/>
    <property type="match status" value="1"/>
</dbReference>
<keyword evidence="7" id="KW-0175">Coiled coil</keyword>
<evidence type="ECO:0000256" key="5">
    <source>
        <dbReference type="ARBA" id="ARBA00022833"/>
    </source>
</evidence>
<dbReference type="InterPro" id="IPR001715">
    <property type="entry name" value="CH_dom"/>
</dbReference>
<keyword evidence="3 8" id="KW-0479">Metal-binding</keyword>
<feature type="compositionally biased region" description="Basic and acidic residues" evidence="9">
    <location>
        <begin position="863"/>
        <end position="872"/>
    </location>
</feature>
<evidence type="ECO:0008006" key="14">
    <source>
        <dbReference type="Google" id="ProtNLM"/>
    </source>
</evidence>
<keyword evidence="5 8" id="KW-0862">Zinc</keyword>
<evidence type="ECO:0000256" key="4">
    <source>
        <dbReference type="ARBA" id="ARBA00022753"/>
    </source>
</evidence>
<dbReference type="InterPro" id="IPR036872">
    <property type="entry name" value="CH_dom_sf"/>
</dbReference>
<dbReference type="SMART" id="SM00033">
    <property type="entry name" value="CH"/>
    <property type="match status" value="1"/>
</dbReference>
<evidence type="ECO:0000256" key="7">
    <source>
        <dbReference type="ARBA" id="ARBA00023054"/>
    </source>
</evidence>
<keyword evidence="13" id="KW-1185">Reference proteome</keyword>
<dbReference type="Pfam" id="PF00307">
    <property type="entry name" value="CH"/>
    <property type="match status" value="1"/>
</dbReference>
<evidence type="ECO:0000256" key="3">
    <source>
        <dbReference type="ARBA" id="ARBA00022723"/>
    </source>
</evidence>
<dbReference type="PROSITE" id="PS50021">
    <property type="entry name" value="CH"/>
    <property type="match status" value="1"/>
</dbReference>
<feature type="region of interest" description="Disordered" evidence="9">
    <location>
        <begin position="230"/>
        <end position="302"/>
    </location>
</feature>
<feature type="region of interest" description="Disordered" evidence="9">
    <location>
        <begin position="598"/>
        <end position="936"/>
    </location>
</feature>
<feature type="compositionally biased region" description="Acidic residues" evidence="9">
    <location>
        <begin position="601"/>
        <end position="619"/>
    </location>
</feature>
<feature type="compositionally biased region" description="Low complexity" evidence="9">
    <location>
        <begin position="329"/>
        <end position="344"/>
    </location>
</feature>
<feature type="compositionally biased region" description="Low complexity" evidence="9">
    <location>
        <begin position="235"/>
        <end position="252"/>
    </location>
</feature>
<reference evidence="12 13" key="1">
    <citation type="submission" date="2024-05" db="EMBL/GenBank/DDBJ databases">
        <authorList>
            <person name="Wallberg A."/>
        </authorList>
    </citation>
    <scope>NUCLEOTIDE SEQUENCE [LARGE SCALE GENOMIC DNA]</scope>
</reference>
<feature type="domain" description="Calponin-homology (CH)" evidence="10">
    <location>
        <begin position="5"/>
        <end position="111"/>
    </location>
</feature>
<evidence type="ECO:0000256" key="6">
    <source>
        <dbReference type="ARBA" id="ARBA00023038"/>
    </source>
</evidence>
<feature type="non-terminal residue" evidence="12">
    <location>
        <position position="949"/>
    </location>
</feature>
<evidence type="ECO:0000313" key="13">
    <source>
        <dbReference type="Proteomes" id="UP001497623"/>
    </source>
</evidence>
<keyword evidence="4" id="KW-0967">Endosome</keyword>
<evidence type="ECO:0000259" key="11">
    <source>
        <dbReference type="PROSITE" id="PS50023"/>
    </source>
</evidence>
<proteinExistence type="predicted"/>
<protein>
    <recommendedName>
        <fullName evidence="14">MICAL-like protein 2</fullName>
    </recommendedName>
</protein>
<dbReference type="InterPro" id="IPR001781">
    <property type="entry name" value="Znf_LIM"/>
</dbReference>
<feature type="region of interest" description="Disordered" evidence="9">
    <location>
        <begin position="118"/>
        <end position="148"/>
    </location>
</feature>
<dbReference type="InterPro" id="IPR050540">
    <property type="entry name" value="F-actin_Monoox_Mical"/>
</dbReference>
<feature type="compositionally biased region" description="Low complexity" evidence="9">
    <location>
        <begin position="634"/>
        <end position="648"/>
    </location>
</feature>
<dbReference type="FunFam" id="1.10.418.10:FF:000023">
    <property type="entry name" value="EH domain-binding protein 1 isoform X1"/>
    <property type="match status" value="1"/>
</dbReference>
<dbReference type="GO" id="GO:0046872">
    <property type="term" value="F:metal ion binding"/>
    <property type="evidence" value="ECO:0007669"/>
    <property type="project" value="UniProtKB-KW"/>
</dbReference>
<sequence>MSVERRGTKALELWARRATEGYSHVSINNMTTSWRDGMAFCALVHRYRPDLIEFSSLKPENVLENNALAFRLAEQHLGIPALLDAEDMVENQVPDRLSVLTYVSQYYQVMHQTFTSSGLTAPKRKDPSPDISHGQSPTKIKAGLDTTPKTSITRKSEKVLTGGRGMVCVACTNPVFLAERLMVGSPGQLMHRTCFRCARCSTQLNIASYYETEKGQYCCETCPDEERFISAQQPSSDKSMTTSSKTSLTYTDNVDTDDSDSDESSDSESTSDCAKSMQDVQDAATDHSSQNNKSLTPEPLKPRSVFLSKEMLGHSSEVSDKISIDGSCENLNSNSNNISKVSSSDLEAKSDVSIPDIRTNDSYTSRQNDCDNAKGYVIDPPESNSLSSNAGQGQNKFSKVKASSIVSERLKLFMDKEAKSKSESSRYSINDKNFSEICKDDNVMESTEERHVVNSSLLKTIEKENTIQLEGSSENRAEISDKKSNISIDENRETFTENIIDVDVKNIDGDTSKYKSVNINLETEENNESYEDKNIILEKENDNKPDIDEELLDKNKEINRDSEVEYNPFGKDEIDVNQEIKTKINDNLENNNVIIKKIDSPEEYPDDLNPFGDEDDNDENIVPALPTSPPPPLTSNETPFPTIIETTPDTPPAKPKRTLISANINPFEEDEDEEDIEQSKKVIPAPTKASLNPFWSDDEEPPEESEGGSEGSPKPKGAKPPRPPPPTLSRYSPNTLSSFGSAGNTPTKGSPGGNTTPRKRISAPPPPSVNSKELFPQDSSSVTPTKDNVGARPPSPSPSTVSRLKKKGRRAPAPPPGPSPLSSRASITEGISGDTTSINSLGATSMTGSVTSQGKYEEQDEVMSWKHQKDMKNNSNKLIGSSGNENASNVQKTPSKSPHSGLTRRPSCSKSEAGEWQRKKGPAPPRPVPQKRAIKKLPMKTVQTELYDI</sequence>
<feature type="compositionally biased region" description="Acidic residues" evidence="9">
    <location>
        <begin position="696"/>
        <end position="707"/>
    </location>
</feature>
<dbReference type="Proteomes" id="UP001497623">
    <property type="component" value="Unassembled WGS sequence"/>
</dbReference>
<evidence type="ECO:0000313" key="12">
    <source>
        <dbReference type="EMBL" id="CAL4065015.1"/>
    </source>
</evidence>
<name>A0AAV2PVT4_MEGNR</name>
<feature type="compositionally biased region" description="Polar residues" evidence="9">
    <location>
        <begin position="873"/>
        <end position="910"/>
    </location>
</feature>
<dbReference type="Pfam" id="PF00412">
    <property type="entry name" value="LIM"/>
    <property type="match status" value="1"/>
</dbReference>
<feature type="compositionally biased region" description="Polar residues" evidence="9">
    <location>
        <begin position="729"/>
        <end position="756"/>
    </location>
</feature>
<feature type="compositionally biased region" description="Pro residues" evidence="9">
    <location>
        <begin position="718"/>
        <end position="727"/>
    </location>
</feature>
<dbReference type="SMART" id="SM00132">
    <property type="entry name" value="LIM"/>
    <property type="match status" value="1"/>
</dbReference>
<gene>
    <name evidence="12" type="ORF">MNOR_LOCUS4473</name>
</gene>
<dbReference type="PANTHER" id="PTHR23167">
    <property type="entry name" value="CALPONIN HOMOLOGY DOMAIN-CONTAINING PROTEIN DDB_G0272472-RELATED"/>
    <property type="match status" value="1"/>
</dbReference>
<comment type="subcellular location">
    <subcellularLocation>
        <location evidence="1">Endosome</location>
    </subcellularLocation>
</comment>
<evidence type="ECO:0000256" key="1">
    <source>
        <dbReference type="ARBA" id="ARBA00004177"/>
    </source>
</evidence>
<dbReference type="PANTHER" id="PTHR23167:SF46">
    <property type="entry name" value="EPS15 HOMOLOGY DOMAIN CONTAINING PROTEIN-BINDING PROTEIN 1, ISOFORM F"/>
    <property type="match status" value="1"/>
</dbReference>
<evidence type="ECO:0000256" key="9">
    <source>
        <dbReference type="SAM" id="MobiDB-lite"/>
    </source>
</evidence>
<dbReference type="GO" id="GO:0005768">
    <property type="term" value="C:endosome"/>
    <property type="evidence" value="ECO:0007669"/>
    <property type="project" value="UniProtKB-SubCell"/>
</dbReference>
<dbReference type="PROSITE" id="PS50023">
    <property type="entry name" value="LIM_DOMAIN_2"/>
    <property type="match status" value="1"/>
</dbReference>
<feature type="compositionally biased region" description="Acidic residues" evidence="9">
    <location>
        <begin position="667"/>
        <end position="676"/>
    </location>
</feature>
<dbReference type="Gene3D" id="1.10.418.10">
    <property type="entry name" value="Calponin-like domain"/>
    <property type="match status" value="1"/>
</dbReference>
<feature type="compositionally biased region" description="Polar residues" evidence="9">
    <location>
        <begin position="833"/>
        <end position="854"/>
    </location>
</feature>
<comment type="caution">
    <text evidence="12">The sequence shown here is derived from an EMBL/GenBank/DDBJ whole genome shotgun (WGS) entry which is preliminary data.</text>
</comment>
<feature type="region of interest" description="Disordered" evidence="9">
    <location>
        <begin position="329"/>
        <end position="373"/>
    </location>
</feature>
<feature type="compositionally biased region" description="Polar residues" evidence="9">
    <location>
        <begin position="777"/>
        <end position="786"/>
    </location>
</feature>
<feature type="domain" description="LIM zinc-binding" evidence="11">
    <location>
        <begin position="166"/>
        <end position="229"/>
    </location>
</feature>
<feature type="compositionally biased region" description="Acidic residues" evidence="9">
    <location>
        <begin position="254"/>
        <end position="266"/>
    </location>
</feature>